<keyword evidence="3 6" id="KW-1133">Transmembrane helix</keyword>
<keyword evidence="4 6" id="KW-0472">Membrane</keyword>
<dbReference type="PANTHER" id="PTHR12778:SF9">
    <property type="entry name" value="ACETYL-COENZYME A TRANSPORTER 1"/>
    <property type="match status" value="1"/>
</dbReference>
<name>A0AAN6WTC1_9PEZI</name>
<dbReference type="GO" id="GO:0008521">
    <property type="term" value="F:acetyl-CoA transmembrane transporter activity"/>
    <property type="evidence" value="ECO:0007669"/>
    <property type="project" value="InterPro"/>
</dbReference>
<evidence type="ECO:0000256" key="2">
    <source>
        <dbReference type="ARBA" id="ARBA00022692"/>
    </source>
</evidence>
<feature type="region of interest" description="Disordered" evidence="5">
    <location>
        <begin position="62"/>
        <end position="81"/>
    </location>
</feature>
<feature type="transmembrane region" description="Helical" evidence="6">
    <location>
        <begin position="458"/>
        <end position="477"/>
    </location>
</feature>
<dbReference type="InterPro" id="IPR036259">
    <property type="entry name" value="MFS_trans_sf"/>
</dbReference>
<keyword evidence="2 6" id="KW-0812">Transmembrane</keyword>
<evidence type="ECO:0000256" key="6">
    <source>
        <dbReference type="SAM" id="Phobius"/>
    </source>
</evidence>
<feature type="transmembrane region" description="Helical" evidence="6">
    <location>
        <begin position="198"/>
        <end position="225"/>
    </location>
</feature>
<feature type="transmembrane region" description="Helical" evidence="6">
    <location>
        <begin position="93"/>
        <end position="116"/>
    </location>
</feature>
<feature type="transmembrane region" description="Helical" evidence="6">
    <location>
        <begin position="390"/>
        <end position="414"/>
    </location>
</feature>
<dbReference type="InterPro" id="IPR004752">
    <property type="entry name" value="AmpG_permease/AT-1"/>
</dbReference>
<dbReference type="PANTHER" id="PTHR12778">
    <property type="entry name" value="SOLUTE CARRIER FAMILY 33 ACETYL-COA TRANSPORTER -RELATED"/>
    <property type="match status" value="1"/>
</dbReference>
<evidence type="ECO:0000313" key="7">
    <source>
        <dbReference type="EMBL" id="KAK4187318.1"/>
    </source>
</evidence>
<accession>A0AAN6WTC1</accession>
<gene>
    <name evidence="7" type="ORF">QBC35DRAFT_499066</name>
</gene>
<feature type="transmembrane region" description="Helical" evidence="6">
    <location>
        <begin position="122"/>
        <end position="139"/>
    </location>
</feature>
<reference evidence="7" key="2">
    <citation type="submission" date="2023-05" db="EMBL/GenBank/DDBJ databases">
        <authorList>
            <consortium name="Lawrence Berkeley National Laboratory"/>
            <person name="Steindorff A."/>
            <person name="Hensen N."/>
            <person name="Bonometti L."/>
            <person name="Westerberg I."/>
            <person name="Brannstrom I.O."/>
            <person name="Guillou S."/>
            <person name="Cros-Aarteil S."/>
            <person name="Calhoun S."/>
            <person name="Haridas S."/>
            <person name="Kuo A."/>
            <person name="Mondo S."/>
            <person name="Pangilinan J."/>
            <person name="Riley R."/>
            <person name="Labutti K."/>
            <person name="Andreopoulos B."/>
            <person name="Lipzen A."/>
            <person name="Chen C."/>
            <person name="Yanf M."/>
            <person name="Daum C."/>
            <person name="Ng V."/>
            <person name="Clum A."/>
            <person name="Ohm R."/>
            <person name="Martin F."/>
            <person name="Silar P."/>
            <person name="Natvig D."/>
            <person name="Lalanne C."/>
            <person name="Gautier V."/>
            <person name="Ament-Velasquez S.L."/>
            <person name="Kruys A."/>
            <person name="Hutchinson M.I."/>
            <person name="Powell A.J."/>
            <person name="Barry K."/>
            <person name="Miller A.N."/>
            <person name="Grigoriev I.V."/>
            <person name="Debuchy R."/>
            <person name="Gladieux P."/>
            <person name="Thoren M.H."/>
            <person name="Johannesson H."/>
        </authorList>
    </citation>
    <scope>NUCLEOTIDE SEQUENCE</scope>
    <source>
        <strain evidence="7">PSN309</strain>
    </source>
</reference>
<dbReference type="GO" id="GO:0016020">
    <property type="term" value="C:membrane"/>
    <property type="evidence" value="ECO:0007669"/>
    <property type="project" value="UniProtKB-SubCell"/>
</dbReference>
<dbReference type="GO" id="GO:0035348">
    <property type="term" value="P:acetyl-CoA transmembrane transport"/>
    <property type="evidence" value="ECO:0007669"/>
    <property type="project" value="InterPro"/>
</dbReference>
<dbReference type="Gene3D" id="1.20.1250.20">
    <property type="entry name" value="MFS general substrate transporter like domains"/>
    <property type="match status" value="1"/>
</dbReference>
<feature type="transmembrane region" description="Helical" evidence="6">
    <location>
        <begin position="535"/>
        <end position="555"/>
    </location>
</feature>
<organism evidence="7 8">
    <name type="scientific">Podospora australis</name>
    <dbReference type="NCBI Taxonomy" id="1536484"/>
    <lineage>
        <taxon>Eukaryota</taxon>
        <taxon>Fungi</taxon>
        <taxon>Dikarya</taxon>
        <taxon>Ascomycota</taxon>
        <taxon>Pezizomycotina</taxon>
        <taxon>Sordariomycetes</taxon>
        <taxon>Sordariomycetidae</taxon>
        <taxon>Sordariales</taxon>
        <taxon>Podosporaceae</taxon>
        <taxon>Podospora</taxon>
    </lineage>
</organism>
<dbReference type="InterPro" id="IPR024371">
    <property type="entry name" value="AcetylCoA_trans_1-like"/>
</dbReference>
<evidence type="ECO:0000256" key="5">
    <source>
        <dbReference type="SAM" id="MobiDB-lite"/>
    </source>
</evidence>
<protein>
    <submittedName>
        <fullName evidence="7">Acetyl-coenzyme A transporter 1-domain-containing protein</fullName>
    </submittedName>
</protein>
<feature type="transmembrane region" description="Helical" evidence="6">
    <location>
        <begin position="160"/>
        <end position="178"/>
    </location>
</feature>
<dbReference type="AlphaFoldDB" id="A0AAN6WTC1"/>
<comment type="subcellular location">
    <subcellularLocation>
        <location evidence="1">Membrane</location>
        <topology evidence="1">Multi-pass membrane protein</topology>
    </subcellularLocation>
</comment>
<dbReference type="Proteomes" id="UP001302126">
    <property type="component" value="Unassembled WGS sequence"/>
</dbReference>
<proteinExistence type="predicted"/>
<comment type="caution">
    <text evidence="7">The sequence shown here is derived from an EMBL/GenBank/DDBJ whole genome shotgun (WGS) entry which is preliminary data.</text>
</comment>
<feature type="transmembrane region" description="Helical" evidence="6">
    <location>
        <begin position="276"/>
        <end position="297"/>
    </location>
</feature>
<dbReference type="FunFam" id="1.20.1250.20:FF:000289">
    <property type="entry name" value="Acetyl-coenzyme A transporter 1"/>
    <property type="match status" value="1"/>
</dbReference>
<evidence type="ECO:0000256" key="3">
    <source>
        <dbReference type="ARBA" id="ARBA00022989"/>
    </source>
</evidence>
<keyword evidence="8" id="KW-1185">Reference proteome</keyword>
<feature type="region of interest" description="Disordered" evidence="5">
    <location>
        <begin position="1"/>
        <end position="30"/>
    </location>
</feature>
<reference evidence="7" key="1">
    <citation type="journal article" date="2023" name="Mol. Phylogenet. Evol.">
        <title>Genome-scale phylogeny and comparative genomics of the fungal order Sordariales.</title>
        <authorList>
            <person name="Hensen N."/>
            <person name="Bonometti L."/>
            <person name="Westerberg I."/>
            <person name="Brannstrom I.O."/>
            <person name="Guillou S."/>
            <person name="Cros-Aarteil S."/>
            <person name="Calhoun S."/>
            <person name="Haridas S."/>
            <person name="Kuo A."/>
            <person name="Mondo S."/>
            <person name="Pangilinan J."/>
            <person name="Riley R."/>
            <person name="LaButti K."/>
            <person name="Andreopoulos B."/>
            <person name="Lipzen A."/>
            <person name="Chen C."/>
            <person name="Yan M."/>
            <person name="Daum C."/>
            <person name="Ng V."/>
            <person name="Clum A."/>
            <person name="Steindorff A."/>
            <person name="Ohm R.A."/>
            <person name="Martin F."/>
            <person name="Silar P."/>
            <person name="Natvig D.O."/>
            <person name="Lalanne C."/>
            <person name="Gautier V."/>
            <person name="Ament-Velasquez S.L."/>
            <person name="Kruys A."/>
            <person name="Hutchinson M.I."/>
            <person name="Powell A.J."/>
            <person name="Barry K."/>
            <person name="Miller A.N."/>
            <person name="Grigoriev I.V."/>
            <person name="Debuchy R."/>
            <person name="Gladieux P."/>
            <person name="Hiltunen Thoren M."/>
            <person name="Johannesson H."/>
        </authorList>
    </citation>
    <scope>NUCLEOTIDE SEQUENCE</scope>
    <source>
        <strain evidence="7">PSN309</strain>
    </source>
</reference>
<dbReference type="EMBL" id="MU864405">
    <property type="protein sequence ID" value="KAK4187318.1"/>
    <property type="molecule type" value="Genomic_DNA"/>
</dbReference>
<sequence length="582" mass="64178">MGAKSRRAKSPTTKSGSPGPASGKANGLAKMNKNVELLRRNISSQDTSEAATERLMAREDFSLDHDPAPPKTPASHSNNHGFFDLPRQDRRNFGLLVLLYFLQGIPLGLATGSVPFLLKSHMSYAEIGIFSLASYPYSLKLFWSPIVDALWSPKVGRRKSWILPIQFLSGLGMLWLGSEVEELMAMTGKPGGSTVWGFTGWWFFLVLMCATQDIAVDGWALTLLSSANVSYASTAQTVGLTAGQFMSHTVFLAFSSKEFANRYFRTEPLDHGLVSLGGYLTFWGWGYILVTLGLALLKREEKTKNEDGIWDVYKIMWGVLKLKNIQTIIIVHLIAKIGFQANDGVTSLKLLDKGFGTENMALTVLIDFPFEIALGYYAGKWSQQFTPMRLWCWGFAGRLVAALVAQFTVTIFPAEGVTTWYLTTVILQHVFSTFTNTIMFVAVSAFHARIADPVIGGTYMTLLATVCNLGGTFPRFFVLRLVDAFTSATCFPDPTLDKTKKLTGDLVTQSFSCAVQADKERCLAGGGVCEMQHDGYYTVNMLCVAIGVVTFLLFIRPKVLQLQALPLRAWRLSPSSSSSAKY</sequence>
<dbReference type="SUPFAM" id="SSF103473">
    <property type="entry name" value="MFS general substrate transporter"/>
    <property type="match status" value="1"/>
</dbReference>
<feature type="transmembrane region" description="Helical" evidence="6">
    <location>
        <begin position="420"/>
        <end position="446"/>
    </location>
</feature>
<evidence type="ECO:0000313" key="8">
    <source>
        <dbReference type="Proteomes" id="UP001302126"/>
    </source>
</evidence>
<dbReference type="Pfam" id="PF13000">
    <property type="entry name" value="Acatn"/>
    <property type="match status" value="2"/>
</dbReference>
<evidence type="ECO:0000256" key="1">
    <source>
        <dbReference type="ARBA" id="ARBA00004141"/>
    </source>
</evidence>
<evidence type="ECO:0000256" key="4">
    <source>
        <dbReference type="ARBA" id="ARBA00023136"/>
    </source>
</evidence>